<dbReference type="Proteomes" id="UP000746595">
    <property type="component" value="Unassembled WGS sequence"/>
</dbReference>
<evidence type="ECO:0000256" key="7">
    <source>
        <dbReference type="ARBA" id="ARBA00023235"/>
    </source>
</evidence>
<dbReference type="NCBIfam" id="TIGR03462">
    <property type="entry name" value="CarR_dom_SF"/>
    <property type="match status" value="1"/>
</dbReference>
<evidence type="ECO:0000256" key="2">
    <source>
        <dbReference type="ARBA" id="ARBA00004829"/>
    </source>
</evidence>
<gene>
    <name evidence="10" type="ORF">HED64_03390</name>
</gene>
<evidence type="ECO:0000256" key="6">
    <source>
        <dbReference type="ARBA" id="ARBA00023136"/>
    </source>
</evidence>
<keyword evidence="4" id="KW-0125">Carotenoid biosynthesis</keyword>
<keyword evidence="11" id="KW-1185">Reference proteome</keyword>
<dbReference type="RefSeq" id="WP_168150663.1">
    <property type="nucleotide sequence ID" value="NZ_JAAWVT010000001.1"/>
</dbReference>
<accession>A0ABX1G0K9</accession>
<feature type="transmembrane region" description="Helical" evidence="8">
    <location>
        <begin position="36"/>
        <end position="60"/>
    </location>
</feature>
<reference evidence="10 11" key="1">
    <citation type="submission" date="2020-04" db="EMBL/GenBank/DDBJ databases">
        <title>Paeniglutamicibacter sp. ANT13_2, a novel actinomycete isolated from sediment in Antarctica.</title>
        <authorList>
            <person name="Sakdapetsiri C."/>
            <person name="Pinyakong O."/>
        </authorList>
    </citation>
    <scope>NUCLEOTIDE SEQUENCE [LARGE SCALE GENOMIC DNA]</scope>
    <source>
        <strain evidence="10 11">ANT13_2</strain>
    </source>
</reference>
<comment type="subcellular location">
    <subcellularLocation>
        <location evidence="1">Membrane</location>
        <topology evidence="1">Multi-pass membrane protein</topology>
    </subcellularLocation>
</comment>
<keyword evidence="7" id="KW-0413">Isomerase</keyword>
<keyword evidence="6 8" id="KW-0472">Membrane</keyword>
<keyword evidence="5 8" id="KW-1133">Transmembrane helix</keyword>
<evidence type="ECO:0000259" key="9">
    <source>
        <dbReference type="Pfam" id="PF18916"/>
    </source>
</evidence>
<keyword evidence="3 8" id="KW-0812">Transmembrane</keyword>
<dbReference type="EMBL" id="JAAWVT010000001">
    <property type="protein sequence ID" value="NKG19754.1"/>
    <property type="molecule type" value="Genomic_DNA"/>
</dbReference>
<comment type="pathway">
    <text evidence="2">Carotenoid biosynthesis.</text>
</comment>
<feature type="domain" description="Lycopene cyclase" evidence="9">
    <location>
        <begin position="13"/>
        <end position="93"/>
    </location>
</feature>
<proteinExistence type="predicted"/>
<comment type="caution">
    <text evidence="10">The sequence shown here is derived from an EMBL/GenBank/DDBJ whole genome shotgun (WGS) entry which is preliminary data.</text>
</comment>
<evidence type="ECO:0000256" key="1">
    <source>
        <dbReference type="ARBA" id="ARBA00004141"/>
    </source>
</evidence>
<dbReference type="Pfam" id="PF18916">
    <property type="entry name" value="Lycopene_cyc"/>
    <property type="match status" value="1"/>
</dbReference>
<evidence type="ECO:0000256" key="4">
    <source>
        <dbReference type="ARBA" id="ARBA00022746"/>
    </source>
</evidence>
<evidence type="ECO:0000256" key="3">
    <source>
        <dbReference type="ARBA" id="ARBA00022692"/>
    </source>
</evidence>
<evidence type="ECO:0000313" key="10">
    <source>
        <dbReference type="EMBL" id="NKG19754.1"/>
    </source>
</evidence>
<feature type="transmembrane region" description="Helical" evidence="8">
    <location>
        <begin position="6"/>
        <end position="24"/>
    </location>
</feature>
<name>A0ABX1G0K9_9MICC</name>
<evidence type="ECO:0000313" key="11">
    <source>
        <dbReference type="Proteomes" id="UP000746595"/>
    </source>
</evidence>
<evidence type="ECO:0000256" key="5">
    <source>
        <dbReference type="ARBA" id="ARBA00022989"/>
    </source>
</evidence>
<sequence length="120" mass="12878">MSFAHLSSYFMLGSLLLFAVALRVRRRRLSEVAPAIGLTMLVLLVLTAVFDNVMIGSGLFDYNNQTLLGIRVGLAPLEDFSYPICAALFVPALWLLAGGAFSGNTPEPVLPPQPGRGKDA</sequence>
<feature type="transmembrane region" description="Helical" evidence="8">
    <location>
        <begin position="80"/>
        <end position="101"/>
    </location>
</feature>
<evidence type="ECO:0000256" key="8">
    <source>
        <dbReference type="SAM" id="Phobius"/>
    </source>
</evidence>
<dbReference type="InterPro" id="IPR017825">
    <property type="entry name" value="Lycopene_cyclase_dom"/>
</dbReference>
<protein>
    <submittedName>
        <fullName evidence="10">Lycopene cyclase domain-containing protein</fullName>
    </submittedName>
</protein>
<organism evidence="10 11">
    <name type="scientific">Paeniglutamicibacter terrestris</name>
    <dbReference type="NCBI Taxonomy" id="2723403"/>
    <lineage>
        <taxon>Bacteria</taxon>
        <taxon>Bacillati</taxon>
        <taxon>Actinomycetota</taxon>
        <taxon>Actinomycetes</taxon>
        <taxon>Micrococcales</taxon>
        <taxon>Micrococcaceae</taxon>
        <taxon>Paeniglutamicibacter</taxon>
    </lineage>
</organism>